<dbReference type="GO" id="GO:0051539">
    <property type="term" value="F:4 iron, 4 sulfur cluster binding"/>
    <property type="evidence" value="ECO:0007669"/>
    <property type="project" value="UniProtKB-KW"/>
</dbReference>
<dbReference type="EMBL" id="KJ867411">
    <property type="protein sequence ID" value="AIM52086.1"/>
    <property type="molecule type" value="Genomic_DNA"/>
</dbReference>
<proteinExistence type="inferred from homology"/>
<keyword evidence="4" id="KW-0479">Metal-binding</keyword>
<dbReference type="InterPro" id="IPR050123">
    <property type="entry name" value="Prok_molybdopt-oxidoreductase"/>
</dbReference>
<comment type="similarity">
    <text evidence="2">Belongs to the complex I 75 kDa subunit family.</text>
</comment>
<dbReference type="SUPFAM" id="SSF53706">
    <property type="entry name" value="Formate dehydrogenase/DMSO reductase, domains 1-3"/>
    <property type="match status" value="1"/>
</dbReference>
<organism evidence="11">
    <name type="scientific">Cyanoptyche gloeocystis</name>
    <dbReference type="NCBI Taxonomy" id="77922"/>
    <lineage>
        <taxon>Eukaryota</taxon>
        <taxon>Glaucocystophyceae</taxon>
        <taxon>Glaucocystophyceae incertae sedis</taxon>
        <taxon>Cyanoptyche</taxon>
    </lineage>
</organism>
<evidence type="ECO:0000256" key="5">
    <source>
        <dbReference type="ARBA" id="ARBA00022967"/>
    </source>
</evidence>
<dbReference type="PANTHER" id="PTHR43105:SF13">
    <property type="entry name" value="NADH-UBIQUINONE OXIDOREDUCTASE 75 KDA SUBUNIT, MITOCHONDRIAL"/>
    <property type="match status" value="1"/>
</dbReference>
<accession>A0A096Y6X3</accession>
<evidence type="ECO:0000256" key="4">
    <source>
        <dbReference type="ARBA" id="ARBA00022723"/>
    </source>
</evidence>
<evidence type="ECO:0000256" key="3">
    <source>
        <dbReference type="ARBA" id="ARBA00022485"/>
    </source>
</evidence>
<evidence type="ECO:0000313" key="11">
    <source>
        <dbReference type="EMBL" id="AIM52086.1"/>
    </source>
</evidence>
<gene>
    <name evidence="11" type="primary">nad11</name>
</gene>
<keyword evidence="11" id="KW-0496">Mitochondrion</keyword>
<dbReference type="GO" id="GO:0016020">
    <property type="term" value="C:membrane"/>
    <property type="evidence" value="ECO:0007669"/>
    <property type="project" value="TreeGrafter"/>
</dbReference>
<dbReference type="InterPro" id="IPR006963">
    <property type="entry name" value="Mopterin_OxRdtase_4Fe-4S_dom"/>
</dbReference>
<evidence type="ECO:0000259" key="10">
    <source>
        <dbReference type="PROSITE" id="PS51669"/>
    </source>
</evidence>
<comment type="cofactor">
    <cofactor evidence="9">
        <name>[2Fe-2S] cluster</name>
        <dbReference type="ChEBI" id="CHEBI:190135"/>
    </cofactor>
</comment>
<comment type="cofactor">
    <cofactor evidence="1">
        <name>[4Fe-4S] cluster</name>
        <dbReference type="ChEBI" id="CHEBI:49883"/>
    </cofactor>
</comment>
<evidence type="ECO:0000256" key="7">
    <source>
        <dbReference type="ARBA" id="ARBA00023014"/>
    </source>
</evidence>
<dbReference type="PANTHER" id="PTHR43105">
    <property type="entry name" value="RESPIRATORY NITRATE REDUCTASE"/>
    <property type="match status" value="1"/>
</dbReference>
<reference evidence="11" key="2">
    <citation type="submission" date="2014-05" db="EMBL/GenBank/DDBJ databases">
        <authorList>
            <person name="Jackson C.J."/>
            <person name="Reyes-Prieto A."/>
        </authorList>
    </citation>
    <scope>NUCLEOTIDE SEQUENCE</scope>
    <source>
        <strain evidence="11">SAG 4.97</strain>
    </source>
</reference>
<evidence type="ECO:0000256" key="2">
    <source>
        <dbReference type="ARBA" id="ARBA00005404"/>
    </source>
</evidence>
<reference evidence="11" key="1">
    <citation type="journal article" date="2014" name="Genome Biol. Evol.">
        <title>The mitochondrial genomes of the glaucophytes Gloeochaete wittrockiana and Cyanoptyche gloeocystis: multilocus phylogenetics suggests a monophyletic archaeplastida.</title>
        <authorList>
            <person name="Jackson C."/>
            <person name="Reyes-Prieto A."/>
        </authorList>
    </citation>
    <scope>NUCLEOTIDE SEQUENCE</scope>
    <source>
        <strain evidence="11">SAG 4.97</strain>
    </source>
</reference>
<dbReference type="GO" id="GO:0046872">
    <property type="term" value="F:metal ion binding"/>
    <property type="evidence" value="ECO:0007669"/>
    <property type="project" value="UniProtKB-KW"/>
</dbReference>
<protein>
    <submittedName>
        <fullName evidence="11">NADH dehydrogenase subunit 11</fullName>
    </submittedName>
</protein>
<feature type="domain" description="4Fe-4S Mo/W bis-MGD-type" evidence="10">
    <location>
        <begin position="32"/>
        <end position="87"/>
    </location>
</feature>
<keyword evidence="8" id="KW-0520">NAD</keyword>
<evidence type="ECO:0000256" key="6">
    <source>
        <dbReference type="ARBA" id="ARBA00023004"/>
    </source>
</evidence>
<keyword evidence="6" id="KW-0408">Iron</keyword>
<sequence length="475" mass="55023">MQLKHSYKVFITKKVGALTSKPYAFTARSWELKSFETIDIFDSYNTSIRIDVRGDSIMRIQPKVNKLSNDLITDKIRFSYDGLKVQRLQFPSERVLDNVSLISWEKCFDIFKEKYQDYKNVIGIAGNYTELEATVLFKKFINKIGSENLFVESMLLSNNDLLQPGINISGDNEKKDFILFGFNLKVDIPLLNIKLKFINRKYGNKIYSIGTCNSLSYQSMHLGINTQAFLNFITGKISPCKLKNPKYIIINSSLQNKINHSLFTKLLAYANKLKLIYSVISPYSADNGFNILNYNSCLSHPYNKKKIIYLLNVEVNVKKNLNRDFIVYQGSHGDQGASIADLILPSAAFTEKRSSYINLFSKIKTSNIIFHPPGNSRADWKIFKALTEYFKKTIELNNEDDILKLFNKYYSYNKKNYFIMDSKTKHLKNYSKEHQTLVINNIDNYYLDTSITRSSMTMNKCFLALKDKIKFNFLI</sequence>
<dbReference type="GO" id="GO:0016491">
    <property type="term" value="F:oxidoreductase activity"/>
    <property type="evidence" value="ECO:0007669"/>
    <property type="project" value="InterPro"/>
</dbReference>
<keyword evidence="7" id="KW-0411">Iron-sulfur</keyword>
<name>A0A096Y6X3_9EUKA</name>
<dbReference type="Pfam" id="PF22151">
    <property type="entry name" value="Fer4_NDSU1"/>
    <property type="match status" value="1"/>
</dbReference>
<keyword evidence="3" id="KW-0004">4Fe-4S</keyword>
<dbReference type="Pfam" id="PF00384">
    <property type="entry name" value="Molybdopterin"/>
    <property type="match status" value="1"/>
</dbReference>
<dbReference type="AlphaFoldDB" id="A0A096Y6X3"/>
<dbReference type="GeneID" id="20832996"/>
<evidence type="ECO:0000256" key="8">
    <source>
        <dbReference type="ARBA" id="ARBA00023027"/>
    </source>
</evidence>
<keyword evidence="5" id="KW-1278">Translocase</keyword>
<dbReference type="Gene3D" id="3.40.50.740">
    <property type="match status" value="1"/>
</dbReference>
<dbReference type="InterPro" id="IPR006656">
    <property type="entry name" value="Mopterin_OxRdtase"/>
</dbReference>
<evidence type="ECO:0000256" key="1">
    <source>
        <dbReference type="ARBA" id="ARBA00001966"/>
    </source>
</evidence>
<dbReference type="RefSeq" id="YP_009092500.1">
    <property type="nucleotide sequence ID" value="NC_025294.1"/>
</dbReference>
<geneLocation type="mitochondrion" evidence="11"/>
<dbReference type="PROSITE" id="PS51669">
    <property type="entry name" value="4FE4S_MOW_BIS_MGD"/>
    <property type="match status" value="1"/>
</dbReference>
<evidence type="ECO:0000256" key="9">
    <source>
        <dbReference type="ARBA" id="ARBA00034078"/>
    </source>
</evidence>